<accession>A0A1H9F5Y6</accession>
<evidence type="ECO:0000256" key="1">
    <source>
        <dbReference type="ARBA" id="ARBA00005254"/>
    </source>
</evidence>
<evidence type="ECO:0000256" key="2">
    <source>
        <dbReference type="RuleBase" id="RU003707"/>
    </source>
</evidence>
<dbReference type="RefSeq" id="WP_090615633.1">
    <property type="nucleotide sequence ID" value="NZ_FOFD01000002.1"/>
</dbReference>
<gene>
    <name evidence="3" type="ORF">SAMN04489841_1479</name>
</gene>
<dbReference type="SUPFAM" id="SSF52096">
    <property type="entry name" value="ClpP/crotonase"/>
    <property type="match status" value="1"/>
</dbReference>
<dbReference type="InterPro" id="IPR001753">
    <property type="entry name" value="Enoyl-CoA_hydra/iso"/>
</dbReference>
<dbReference type="Pfam" id="PF00378">
    <property type="entry name" value="ECH_1"/>
    <property type="match status" value="1"/>
</dbReference>
<dbReference type="OrthoDB" id="27846at2157"/>
<dbReference type="AlphaFoldDB" id="A0A1H9F5Y6"/>
<dbReference type="PROSITE" id="PS00166">
    <property type="entry name" value="ENOYL_COA_HYDRATASE"/>
    <property type="match status" value="1"/>
</dbReference>
<proteinExistence type="inferred from homology"/>
<dbReference type="STRING" id="1186196.SAMN04489841_1479"/>
<dbReference type="InterPro" id="IPR018376">
    <property type="entry name" value="Enoyl-CoA_hyd/isom_CS"/>
</dbReference>
<name>A0A1H9F5Y6_9EURY</name>
<dbReference type="EMBL" id="FOFD01000002">
    <property type="protein sequence ID" value="SEQ33331.1"/>
    <property type="molecule type" value="Genomic_DNA"/>
</dbReference>
<dbReference type="Gene3D" id="3.90.226.10">
    <property type="entry name" value="2-enoyl-CoA Hydratase, Chain A, domain 1"/>
    <property type="match status" value="1"/>
</dbReference>
<sequence>MTDVTVSHEPADRYATVTIDRPDAGNAMSPTVIGDLRDRIDAVAADESVRSIVVTGAGRTFSAGADVDEFAARADDPDAVLAYLESFSELYTDIEAVPVPVIGRVNGPAYGGGYELAMACDIRIASTDAELCPAEIRMGIVPPFERLVLELGEGIARELCFTGGVLEADAVAETDLFSRVVAPDRLDEAVRAVADRIAARSPNAVAQTKRAMVRHRADGIARAAAHRRALDERCVRHPDFAESVAAFREGRDPAYE</sequence>
<dbReference type="PANTHER" id="PTHR11941">
    <property type="entry name" value="ENOYL-COA HYDRATASE-RELATED"/>
    <property type="match status" value="1"/>
</dbReference>
<reference evidence="4" key="1">
    <citation type="submission" date="2016-10" db="EMBL/GenBank/DDBJ databases">
        <authorList>
            <person name="Varghese N."/>
            <person name="Submissions S."/>
        </authorList>
    </citation>
    <scope>NUCLEOTIDE SEQUENCE [LARGE SCALE GENOMIC DNA]</scope>
    <source>
        <strain evidence="4">DSM 25055</strain>
    </source>
</reference>
<dbReference type="CDD" id="cd06558">
    <property type="entry name" value="crotonase-like"/>
    <property type="match status" value="1"/>
</dbReference>
<dbReference type="InterPro" id="IPR029045">
    <property type="entry name" value="ClpP/crotonase-like_dom_sf"/>
</dbReference>
<keyword evidence="4" id="KW-1185">Reference proteome</keyword>
<protein>
    <submittedName>
        <fullName evidence="3">Enoyl-CoA hydratase</fullName>
    </submittedName>
</protein>
<dbReference type="GO" id="GO:0003824">
    <property type="term" value="F:catalytic activity"/>
    <property type="evidence" value="ECO:0007669"/>
    <property type="project" value="InterPro"/>
</dbReference>
<evidence type="ECO:0000313" key="3">
    <source>
        <dbReference type="EMBL" id="SEQ33331.1"/>
    </source>
</evidence>
<organism evidence="3 4">
    <name type="scientific">Natrinema salaciae</name>
    <dbReference type="NCBI Taxonomy" id="1186196"/>
    <lineage>
        <taxon>Archaea</taxon>
        <taxon>Methanobacteriati</taxon>
        <taxon>Methanobacteriota</taxon>
        <taxon>Stenosarchaea group</taxon>
        <taxon>Halobacteria</taxon>
        <taxon>Halobacteriales</taxon>
        <taxon>Natrialbaceae</taxon>
        <taxon>Natrinema</taxon>
    </lineage>
</organism>
<dbReference type="GO" id="GO:0006635">
    <property type="term" value="P:fatty acid beta-oxidation"/>
    <property type="evidence" value="ECO:0007669"/>
    <property type="project" value="TreeGrafter"/>
</dbReference>
<dbReference type="PANTHER" id="PTHR11941:SF54">
    <property type="entry name" value="ENOYL-COA HYDRATASE, MITOCHONDRIAL"/>
    <property type="match status" value="1"/>
</dbReference>
<evidence type="ECO:0000313" key="4">
    <source>
        <dbReference type="Proteomes" id="UP000199114"/>
    </source>
</evidence>
<dbReference type="Proteomes" id="UP000199114">
    <property type="component" value="Unassembled WGS sequence"/>
</dbReference>
<comment type="similarity">
    <text evidence="1 2">Belongs to the enoyl-CoA hydratase/isomerase family.</text>
</comment>